<comment type="caution">
    <text evidence="1">The sequence shown here is derived from an EMBL/GenBank/DDBJ whole genome shotgun (WGS) entry which is preliminary data.</text>
</comment>
<sequence>SVAVLFKPNFKSFLTTEAWHSFFITANHIVKQSLLLMFWALYNQMSNGSEPRLTLDIYGEPA</sequence>
<dbReference type="Proteomes" id="UP001529510">
    <property type="component" value="Unassembled WGS sequence"/>
</dbReference>
<evidence type="ECO:0008006" key="3">
    <source>
        <dbReference type="Google" id="ProtNLM"/>
    </source>
</evidence>
<dbReference type="AlphaFoldDB" id="A0ABD0PW04"/>
<evidence type="ECO:0000313" key="1">
    <source>
        <dbReference type="EMBL" id="KAL0176806.1"/>
    </source>
</evidence>
<reference evidence="1 2" key="1">
    <citation type="submission" date="2024-05" db="EMBL/GenBank/DDBJ databases">
        <title>Genome sequencing and assembly of Indian major carp, Cirrhinus mrigala (Hamilton, 1822).</title>
        <authorList>
            <person name="Mohindra V."/>
            <person name="Chowdhury L.M."/>
            <person name="Lal K."/>
            <person name="Jena J.K."/>
        </authorList>
    </citation>
    <scope>NUCLEOTIDE SEQUENCE [LARGE SCALE GENOMIC DNA]</scope>
    <source>
        <strain evidence="1">CM1030</strain>
        <tissue evidence="1">Blood</tissue>
    </source>
</reference>
<feature type="non-terminal residue" evidence="1">
    <location>
        <position position="1"/>
    </location>
</feature>
<organism evidence="1 2">
    <name type="scientific">Cirrhinus mrigala</name>
    <name type="common">Mrigala</name>
    <dbReference type="NCBI Taxonomy" id="683832"/>
    <lineage>
        <taxon>Eukaryota</taxon>
        <taxon>Metazoa</taxon>
        <taxon>Chordata</taxon>
        <taxon>Craniata</taxon>
        <taxon>Vertebrata</taxon>
        <taxon>Euteleostomi</taxon>
        <taxon>Actinopterygii</taxon>
        <taxon>Neopterygii</taxon>
        <taxon>Teleostei</taxon>
        <taxon>Ostariophysi</taxon>
        <taxon>Cypriniformes</taxon>
        <taxon>Cyprinidae</taxon>
        <taxon>Labeoninae</taxon>
        <taxon>Labeonini</taxon>
        <taxon>Cirrhinus</taxon>
    </lineage>
</organism>
<evidence type="ECO:0000313" key="2">
    <source>
        <dbReference type="Proteomes" id="UP001529510"/>
    </source>
</evidence>
<gene>
    <name evidence="1" type="ORF">M9458_029136</name>
</gene>
<name>A0ABD0PW04_CIRMR</name>
<accession>A0ABD0PW04</accession>
<proteinExistence type="predicted"/>
<keyword evidence="2" id="KW-1185">Reference proteome</keyword>
<feature type="non-terminal residue" evidence="1">
    <location>
        <position position="62"/>
    </location>
</feature>
<protein>
    <recommendedName>
        <fullName evidence="3">Glucose-6-phosphate isomerase</fullName>
    </recommendedName>
</protein>
<dbReference type="EMBL" id="JAMKFB020000014">
    <property type="protein sequence ID" value="KAL0176806.1"/>
    <property type="molecule type" value="Genomic_DNA"/>
</dbReference>